<feature type="compositionally biased region" description="Acidic residues" evidence="9">
    <location>
        <begin position="218"/>
        <end position="227"/>
    </location>
</feature>
<evidence type="ECO:0000256" key="5">
    <source>
        <dbReference type="ARBA" id="ARBA00022840"/>
    </source>
</evidence>
<feature type="transmembrane region" description="Helical" evidence="10">
    <location>
        <begin position="412"/>
        <end position="434"/>
    </location>
</feature>
<dbReference type="SMART" id="SM00382">
    <property type="entry name" value="AAA"/>
    <property type="match status" value="1"/>
</dbReference>
<reference evidence="13" key="1">
    <citation type="journal article" date="2020" name="Stud. Mycol.">
        <title>101 Dothideomycetes genomes: a test case for predicting lifestyles and emergence of pathogens.</title>
        <authorList>
            <person name="Haridas S."/>
            <person name="Albert R."/>
            <person name="Binder M."/>
            <person name="Bloem J."/>
            <person name="Labutti K."/>
            <person name="Salamov A."/>
            <person name="Andreopoulos B."/>
            <person name="Baker S."/>
            <person name="Barry K."/>
            <person name="Bills G."/>
            <person name="Bluhm B."/>
            <person name="Cannon C."/>
            <person name="Castanera R."/>
            <person name="Culley D."/>
            <person name="Daum C."/>
            <person name="Ezra D."/>
            <person name="Gonzalez J."/>
            <person name="Henrissat B."/>
            <person name="Kuo A."/>
            <person name="Liang C."/>
            <person name="Lipzen A."/>
            <person name="Lutzoni F."/>
            <person name="Magnuson J."/>
            <person name="Mondo S."/>
            <person name="Nolan M."/>
            <person name="Ohm R."/>
            <person name="Pangilinan J."/>
            <person name="Park H.-J."/>
            <person name="Ramirez L."/>
            <person name="Alfaro M."/>
            <person name="Sun H."/>
            <person name="Tritt A."/>
            <person name="Yoshinaga Y."/>
            <person name="Zwiers L.-H."/>
            <person name="Turgeon B."/>
            <person name="Goodwin S."/>
            <person name="Spatafora J."/>
            <person name="Crous P."/>
            <person name="Grigoriev I."/>
        </authorList>
    </citation>
    <scope>NUCLEOTIDE SEQUENCE</scope>
    <source>
        <strain evidence="13">CBS 125425</strain>
    </source>
</reference>
<dbReference type="Proteomes" id="UP000799444">
    <property type="component" value="Unassembled WGS sequence"/>
</dbReference>
<comment type="similarity">
    <text evidence="8">Belongs to the ABC transporter superfamily. ABCB family. Heavy Metal importer (TC 3.A.1.210) subfamily.</text>
</comment>
<feature type="transmembrane region" description="Helical" evidence="10">
    <location>
        <begin position="20"/>
        <end position="41"/>
    </location>
</feature>
<comment type="caution">
    <text evidence="13">The sequence shown here is derived from an EMBL/GenBank/DDBJ whole genome shotgun (WGS) entry which is preliminary data.</text>
</comment>
<dbReference type="PROSITE" id="PS50929">
    <property type="entry name" value="ABC_TM1F"/>
    <property type="match status" value="1"/>
</dbReference>
<dbReference type="GO" id="GO:0140359">
    <property type="term" value="F:ABC-type transporter activity"/>
    <property type="evidence" value="ECO:0007669"/>
    <property type="project" value="InterPro"/>
</dbReference>
<evidence type="ECO:0000259" key="11">
    <source>
        <dbReference type="PROSITE" id="PS50893"/>
    </source>
</evidence>
<feature type="transmembrane region" description="Helical" evidence="10">
    <location>
        <begin position="150"/>
        <end position="171"/>
    </location>
</feature>
<dbReference type="InterPro" id="IPR003593">
    <property type="entry name" value="AAA+_ATPase"/>
</dbReference>
<keyword evidence="6 10" id="KW-1133">Transmembrane helix</keyword>
<dbReference type="InterPro" id="IPR017871">
    <property type="entry name" value="ABC_transporter-like_CS"/>
</dbReference>
<feature type="transmembrane region" description="Helical" evidence="10">
    <location>
        <begin position="387"/>
        <end position="406"/>
    </location>
</feature>
<evidence type="ECO:0000256" key="3">
    <source>
        <dbReference type="ARBA" id="ARBA00022692"/>
    </source>
</evidence>
<keyword evidence="4" id="KW-0547">Nucleotide-binding</keyword>
<evidence type="ECO:0000256" key="8">
    <source>
        <dbReference type="ARBA" id="ARBA00024363"/>
    </source>
</evidence>
<keyword evidence="3 10" id="KW-0812">Transmembrane</keyword>
<dbReference type="GO" id="GO:0016887">
    <property type="term" value="F:ATP hydrolysis activity"/>
    <property type="evidence" value="ECO:0007669"/>
    <property type="project" value="InterPro"/>
</dbReference>
<keyword evidence="7 10" id="KW-0472">Membrane</keyword>
<feature type="domain" description="ABC transmembrane type-1" evidence="12">
    <location>
        <begin position="285"/>
        <end position="557"/>
    </location>
</feature>
<comment type="subcellular location">
    <subcellularLocation>
        <location evidence="1">Membrane</location>
        <topology evidence="1">Multi-pass membrane protein</topology>
    </subcellularLocation>
</comment>
<dbReference type="InterPro" id="IPR011527">
    <property type="entry name" value="ABC1_TM_dom"/>
</dbReference>
<dbReference type="GO" id="GO:0005524">
    <property type="term" value="F:ATP binding"/>
    <property type="evidence" value="ECO:0007669"/>
    <property type="project" value="UniProtKB-KW"/>
</dbReference>
<dbReference type="Gene3D" id="3.40.50.300">
    <property type="entry name" value="P-loop containing nucleotide triphosphate hydrolases"/>
    <property type="match status" value="1"/>
</dbReference>
<dbReference type="InterPro" id="IPR036640">
    <property type="entry name" value="ABC1_TM_sf"/>
</dbReference>
<dbReference type="PANTHER" id="PTHR24221:SF503">
    <property type="entry name" value="MITOCHONDRIAL POTASSIUM CHANNEL ATP-BINDING SUBUNIT"/>
    <property type="match status" value="1"/>
</dbReference>
<dbReference type="InterPro" id="IPR039421">
    <property type="entry name" value="Type_1_exporter"/>
</dbReference>
<evidence type="ECO:0000256" key="9">
    <source>
        <dbReference type="SAM" id="MobiDB-lite"/>
    </source>
</evidence>
<dbReference type="GO" id="GO:0016020">
    <property type="term" value="C:membrane"/>
    <property type="evidence" value="ECO:0007669"/>
    <property type="project" value="UniProtKB-SubCell"/>
</dbReference>
<proteinExistence type="inferred from homology"/>
<accession>A0A9P4R065</accession>
<feature type="transmembrane region" description="Helical" evidence="10">
    <location>
        <begin position="88"/>
        <end position="107"/>
    </location>
</feature>
<evidence type="ECO:0000259" key="12">
    <source>
        <dbReference type="PROSITE" id="PS50929"/>
    </source>
</evidence>
<dbReference type="SUPFAM" id="SSF52540">
    <property type="entry name" value="P-loop containing nucleoside triphosphate hydrolases"/>
    <property type="match status" value="1"/>
</dbReference>
<dbReference type="FunFam" id="3.40.50.300:FF:000287">
    <property type="entry name" value="Multidrug ABC transporter ATP-binding protein"/>
    <property type="match status" value="1"/>
</dbReference>
<dbReference type="CDD" id="cd18583">
    <property type="entry name" value="ABC_6TM_HMT1"/>
    <property type="match status" value="1"/>
</dbReference>
<evidence type="ECO:0000256" key="6">
    <source>
        <dbReference type="ARBA" id="ARBA00022989"/>
    </source>
</evidence>
<feature type="domain" description="ABC transporter" evidence="11">
    <location>
        <begin position="591"/>
        <end position="825"/>
    </location>
</feature>
<sequence length="890" mass="98900">MAGSSGKGSQYTALMLLDYLHAPLVGFYLLGALTFSTCTLQKAKPISHKRRRISLSLVFTILTTHLAECLYYAGKSAADTDYEAPEHAVVHCLGSILLWAPLSFSLFKTEKLFWHAYFGAFVMEFFVETTLCLLGGIAVYPKGAFEEGPLAFSSIRSLVALLLMLDGFLILMQKSKETGTDEEGQSLLGNKPNASEAATPDSGYGSIPQDPAASNSDHDDDDEEGDSDRDKEIKEAQAKRLKEQGGWVGYLKGFAIFIPYIWPKDDWKMILCLVVRGLYLIQGRVLNLLTPRQIGIITDKLSLSTPVMPWHDIGLWLFYTWFNSYAGVGILDNIASYYIQNTARERLNALTFRHVMSLSMDFHTNKSSGEVIKAVEQATSLNNLIELVFFEVCPILVDLLVAMWYVSHLFNIYMAFIILFMGAIYVWLGIYFTAWSQEKRRTYQEKARFESTTIYEAIPNWLTVSYFNRHPYEQERYGAAVRGTINAQWAYLFRSLGGHSVQSLVMNLGYAGCCIFAMWQIVYRGRSVGSLITFMMYWDTMMSPLWMMSYSYRHISSSLIDAERALQLLNTKPTVTDPEKPEPLHLKSTKVEFKDVDFSYDPRKPVLKDVNFTAESGQTVAFVGETGGGKSTMLKLLLRAWDVTAGSIQIGTQDLRSILQSDLHDAIGVVPQDPTLFNQTILDNVRYARLEATQQEVEDACRAAAIHDTIMSFPDKYKSKVGERGVKLSGGQLQRIAIARVFLKNPAIVLLDEATSAVDSAIEAQIQDAFRTLSKGRTTFVIAHRLSTIVDADQILVVDKGEIIERGSHAELLERGGKYAELWAKQTAGALSGVNSKAGSTFGDGEEGGEGKGPLIDVTPPEEEGQGRSTGRDGGVDGGSGEGVERRKKI</sequence>
<keyword evidence="2" id="KW-0813">Transport</keyword>
<evidence type="ECO:0000313" key="14">
    <source>
        <dbReference type="Proteomes" id="UP000799444"/>
    </source>
</evidence>
<dbReference type="InterPro" id="IPR003439">
    <property type="entry name" value="ABC_transporter-like_ATP-bd"/>
</dbReference>
<evidence type="ECO:0000256" key="1">
    <source>
        <dbReference type="ARBA" id="ARBA00004141"/>
    </source>
</evidence>
<name>A0A9P4R065_9PLEO</name>
<keyword evidence="14" id="KW-1185">Reference proteome</keyword>
<evidence type="ECO:0000313" key="13">
    <source>
        <dbReference type="EMBL" id="KAF2734392.1"/>
    </source>
</evidence>
<organism evidence="13 14">
    <name type="scientific">Polyplosphaeria fusca</name>
    <dbReference type="NCBI Taxonomy" id="682080"/>
    <lineage>
        <taxon>Eukaryota</taxon>
        <taxon>Fungi</taxon>
        <taxon>Dikarya</taxon>
        <taxon>Ascomycota</taxon>
        <taxon>Pezizomycotina</taxon>
        <taxon>Dothideomycetes</taxon>
        <taxon>Pleosporomycetidae</taxon>
        <taxon>Pleosporales</taxon>
        <taxon>Tetraplosphaeriaceae</taxon>
        <taxon>Polyplosphaeria</taxon>
    </lineage>
</organism>
<dbReference type="OrthoDB" id="6500128at2759"/>
<dbReference type="PROSITE" id="PS50893">
    <property type="entry name" value="ABC_TRANSPORTER_2"/>
    <property type="match status" value="1"/>
</dbReference>
<dbReference type="Pfam" id="PF00005">
    <property type="entry name" value="ABC_tran"/>
    <property type="match status" value="1"/>
</dbReference>
<feature type="transmembrane region" description="Helical" evidence="10">
    <location>
        <begin position="504"/>
        <end position="522"/>
    </location>
</feature>
<evidence type="ECO:0000256" key="7">
    <source>
        <dbReference type="ARBA" id="ARBA00023136"/>
    </source>
</evidence>
<protein>
    <submittedName>
        <fullName evidence="13">Uncharacterized protein</fullName>
    </submittedName>
</protein>
<feature type="region of interest" description="Disordered" evidence="9">
    <location>
        <begin position="834"/>
        <end position="890"/>
    </location>
</feature>
<dbReference type="PANTHER" id="PTHR24221">
    <property type="entry name" value="ATP-BINDING CASSETTE SUB-FAMILY B"/>
    <property type="match status" value="1"/>
</dbReference>
<dbReference type="PROSITE" id="PS00211">
    <property type="entry name" value="ABC_TRANSPORTER_1"/>
    <property type="match status" value="1"/>
</dbReference>
<feature type="region of interest" description="Disordered" evidence="9">
    <location>
        <begin position="180"/>
        <end position="230"/>
    </location>
</feature>
<evidence type="ECO:0000256" key="10">
    <source>
        <dbReference type="SAM" id="Phobius"/>
    </source>
</evidence>
<dbReference type="Pfam" id="PF00664">
    <property type="entry name" value="ABC_membrane"/>
    <property type="match status" value="1"/>
</dbReference>
<dbReference type="Gene3D" id="1.20.1560.10">
    <property type="entry name" value="ABC transporter type 1, transmembrane domain"/>
    <property type="match status" value="1"/>
</dbReference>
<evidence type="ECO:0000256" key="2">
    <source>
        <dbReference type="ARBA" id="ARBA00022448"/>
    </source>
</evidence>
<dbReference type="EMBL" id="ML996148">
    <property type="protein sequence ID" value="KAF2734392.1"/>
    <property type="molecule type" value="Genomic_DNA"/>
</dbReference>
<dbReference type="AlphaFoldDB" id="A0A9P4R065"/>
<keyword evidence="5" id="KW-0067">ATP-binding</keyword>
<dbReference type="InterPro" id="IPR027417">
    <property type="entry name" value="P-loop_NTPase"/>
</dbReference>
<gene>
    <name evidence="13" type="ORF">EJ04DRAFT_523665</name>
</gene>
<feature type="transmembrane region" description="Helical" evidence="10">
    <location>
        <begin position="53"/>
        <end position="73"/>
    </location>
</feature>
<feature type="transmembrane region" description="Helical" evidence="10">
    <location>
        <begin position="114"/>
        <end position="138"/>
    </location>
</feature>
<dbReference type="SUPFAM" id="SSF90123">
    <property type="entry name" value="ABC transporter transmembrane region"/>
    <property type="match status" value="1"/>
</dbReference>
<evidence type="ECO:0000256" key="4">
    <source>
        <dbReference type="ARBA" id="ARBA00022741"/>
    </source>
</evidence>